<dbReference type="PANTHER" id="PTHR48041">
    <property type="entry name" value="ABC TRANSPORTER G FAMILY MEMBER 28"/>
    <property type="match status" value="1"/>
</dbReference>
<dbReference type="InterPro" id="IPR050352">
    <property type="entry name" value="ABCG_transporters"/>
</dbReference>
<dbReference type="InterPro" id="IPR003439">
    <property type="entry name" value="ABC_transporter-like_ATP-bd"/>
</dbReference>
<gene>
    <name evidence="7" type="ORF">AVDCRST_MAG07-3019</name>
</gene>
<name>A0A6J4M184_9ACTN</name>
<comment type="subcellular location">
    <subcellularLocation>
        <location evidence="1">Membrane</location>
        <topology evidence="1">Multi-pass membrane protein</topology>
    </subcellularLocation>
</comment>
<dbReference type="GO" id="GO:0005524">
    <property type="term" value="F:ATP binding"/>
    <property type="evidence" value="ECO:0007669"/>
    <property type="project" value="InterPro"/>
</dbReference>
<evidence type="ECO:0000256" key="3">
    <source>
        <dbReference type="ARBA" id="ARBA00022692"/>
    </source>
</evidence>
<keyword evidence="3" id="KW-0812">Transmembrane</keyword>
<keyword evidence="5" id="KW-0472">Membrane</keyword>
<dbReference type="Pfam" id="PF00005">
    <property type="entry name" value="ABC_tran"/>
    <property type="match status" value="1"/>
</dbReference>
<dbReference type="GO" id="GO:0016020">
    <property type="term" value="C:membrane"/>
    <property type="evidence" value="ECO:0007669"/>
    <property type="project" value="UniProtKB-SubCell"/>
</dbReference>
<evidence type="ECO:0000256" key="1">
    <source>
        <dbReference type="ARBA" id="ARBA00004141"/>
    </source>
</evidence>
<sequence>MRGRQRRRPLHPTLGSGRFRWSSRVLAEDHALRSSLGWVPQDDTVHAELPLRRSLHYAAQLRLASTTSRRAVDAAVDEALAALDLTAVADVRVSALSGGQRKRASIAEPRQ</sequence>
<reference evidence="7" key="1">
    <citation type="submission" date="2020-02" db="EMBL/GenBank/DDBJ databases">
        <authorList>
            <person name="Meier V. D."/>
        </authorList>
    </citation>
    <scope>NUCLEOTIDE SEQUENCE</scope>
    <source>
        <strain evidence="7">AVDCRST_MAG07</strain>
    </source>
</reference>
<evidence type="ECO:0000256" key="2">
    <source>
        <dbReference type="ARBA" id="ARBA00022448"/>
    </source>
</evidence>
<keyword evidence="2" id="KW-0813">Transport</keyword>
<organism evidence="7">
    <name type="scientific">uncultured Frankineae bacterium</name>
    <dbReference type="NCBI Taxonomy" id="437475"/>
    <lineage>
        <taxon>Bacteria</taxon>
        <taxon>Bacillati</taxon>
        <taxon>Actinomycetota</taxon>
        <taxon>Actinomycetes</taxon>
        <taxon>Frankiales</taxon>
        <taxon>environmental samples</taxon>
    </lineage>
</organism>
<dbReference type="Gene3D" id="3.40.50.300">
    <property type="entry name" value="P-loop containing nucleotide triphosphate hydrolases"/>
    <property type="match status" value="1"/>
</dbReference>
<evidence type="ECO:0000259" key="6">
    <source>
        <dbReference type="Pfam" id="PF00005"/>
    </source>
</evidence>
<evidence type="ECO:0000256" key="5">
    <source>
        <dbReference type="ARBA" id="ARBA00023136"/>
    </source>
</evidence>
<dbReference type="GO" id="GO:0042626">
    <property type="term" value="F:ATPase-coupled transmembrane transporter activity"/>
    <property type="evidence" value="ECO:0007669"/>
    <property type="project" value="TreeGrafter"/>
</dbReference>
<dbReference type="AlphaFoldDB" id="A0A6J4M184"/>
<dbReference type="InterPro" id="IPR027417">
    <property type="entry name" value="P-loop_NTPase"/>
</dbReference>
<dbReference type="PANTHER" id="PTHR48041:SF139">
    <property type="entry name" value="PROTEIN SCARLET"/>
    <property type="match status" value="1"/>
</dbReference>
<dbReference type="SUPFAM" id="SSF52540">
    <property type="entry name" value="P-loop containing nucleoside triphosphate hydrolases"/>
    <property type="match status" value="1"/>
</dbReference>
<protein>
    <recommendedName>
        <fullName evidence="6">ABC transporter domain-containing protein</fullName>
    </recommendedName>
</protein>
<keyword evidence="4" id="KW-1133">Transmembrane helix</keyword>
<evidence type="ECO:0000256" key="4">
    <source>
        <dbReference type="ARBA" id="ARBA00022989"/>
    </source>
</evidence>
<feature type="domain" description="ABC transporter" evidence="6">
    <location>
        <begin position="17"/>
        <end position="108"/>
    </location>
</feature>
<proteinExistence type="predicted"/>
<dbReference type="GO" id="GO:0016887">
    <property type="term" value="F:ATP hydrolysis activity"/>
    <property type="evidence" value="ECO:0007669"/>
    <property type="project" value="InterPro"/>
</dbReference>
<dbReference type="EMBL" id="CADCUB010000131">
    <property type="protein sequence ID" value="CAA9347360.1"/>
    <property type="molecule type" value="Genomic_DNA"/>
</dbReference>
<accession>A0A6J4M184</accession>
<evidence type="ECO:0000313" key="7">
    <source>
        <dbReference type="EMBL" id="CAA9347360.1"/>
    </source>
</evidence>